<dbReference type="GO" id="GO:0017166">
    <property type="term" value="F:vinculin binding"/>
    <property type="evidence" value="ECO:0007669"/>
    <property type="project" value="TreeGrafter"/>
</dbReference>
<dbReference type="GO" id="GO:0042383">
    <property type="term" value="C:sarcolemma"/>
    <property type="evidence" value="ECO:0007669"/>
    <property type="project" value="TreeGrafter"/>
</dbReference>
<dbReference type="Proteomes" id="UP000287033">
    <property type="component" value="Unassembled WGS sequence"/>
</dbReference>
<feature type="coiled-coil region" evidence="3">
    <location>
        <begin position="104"/>
        <end position="159"/>
    </location>
</feature>
<dbReference type="SMART" id="SM01391">
    <property type="entry name" value="Filament"/>
    <property type="match status" value="1"/>
</dbReference>
<comment type="caution">
    <text evidence="6">The sequence shown here is derived from an EMBL/GenBank/DDBJ whole genome shotgun (WGS) entry which is preliminary data.</text>
</comment>
<evidence type="ECO:0000313" key="7">
    <source>
        <dbReference type="Proteomes" id="UP000287033"/>
    </source>
</evidence>
<dbReference type="EMBL" id="BEZZ01001259">
    <property type="protein sequence ID" value="GCC16686.1"/>
    <property type="molecule type" value="Genomic_DNA"/>
</dbReference>
<gene>
    <name evidence="6" type="ORF">chiPu_0017315</name>
</gene>
<dbReference type="OMA" id="KMLYASE"/>
<evidence type="ECO:0000256" key="1">
    <source>
        <dbReference type="ARBA" id="ARBA00022754"/>
    </source>
</evidence>
<proteinExistence type="predicted"/>
<dbReference type="InterPro" id="IPR030634">
    <property type="entry name" value="SYNM"/>
</dbReference>
<dbReference type="InterPro" id="IPR039008">
    <property type="entry name" value="IF_rod_dom"/>
</dbReference>
<accession>A0A401RF16</accession>
<dbReference type="GO" id="GO:0060053">
    <property type="term" value="C:neurofilament cytoskeleton"/>
    <property type="evidence" value="ECO:0007669"/>
    <property type="project" value="TreeGrafter"/>
</dbReference>
<protein>
    <recommendedName>
        <fullName evidence="5">IF rod domain-containing protein</fullName>
    </recommendedName>
</protein>
<dbReference type="Gene3D" id="1.20.5.170">
    <property type="match status" value="1"/>
</dbReference>
<dbReference type="OrthoDB" id="9949055at2759"/>
<feature type="coiled-coil region" evidence="3">
    <location>
        <begin position="194"/>
        <end position="281"/>
    </location>
</feature>
<sequence>MFPFKSTMLHEKSQLQELNHRLESYLSRVRQLEQENQRLVTEIQHLKTEKKAEERCLYVDEINKMRWELEELIFEKSKAEMQRCSLWREIQELQKHQTAEQAGFKKIRQQLAEHEKVLQQTETANASLEAYILELRAGCQTLEDQHEQAKREMKERLSRAPQLLVTQGYHTVPLTEENVEQHALTLTAMWEEGFEIYKNKIEELETAVQQDKEKGEELNRERVLLIMEIEALKKELEDQFNLQNKLEEDFLTVQQKHDVDMEEYQRAIDLLEDEKHDLISTITLNLKEQQQLIQVKMGLSLELATYRALLEGEHIKHHGIPQHLRNLRQGTDIRSHMSNVVLQPSLDTQDGKKWTPTTIKIPSSFRKDTVINKKGIIPQPLPYRIPARKTIKNSLLDDDLLYDDTLSSPIQNIVSSARSKNAHRDTTRFAPKPQDSHSTTKEAIVQHKLFPEKIDRESKVPLAKAVHVTDMATHKSKIIVEESDSYDKGDVSRHEEKELKSRGLNESPQPVNEEQDFDFNRRSTETTNEQENEAEVPKEVIEVESTPKDLEIKVDISNVGPPITPDGYICTTDQEESAEITKYFPIEKNKEESMLETGEEIWMKTNVGKSEDNRGVAIYEHDESLTNNIRTGDIIQTDIKSINLTKLNVSPEPDISYHIEEKEVLDDGKTKREIIIQSRKEEIVEVGDESTLKEMLNVDAKSPELQVKGALEHLTGSKTENLMDGLLSLGFKGRQVPGKVSVSVEMGEQTLEHFEEADDFPTTADTFPLSLGAEDIDYEGKDGRYEEVLNITMTAADFRKTMLSNTELLLQSSPDILSSNEKAHEITKERTELFGTELTEMGLHSPQASADSENVKQITDTQQDTLSKELSSPCLIEESIRVPQDVQASIVELLTEEMEDPKLKLKGALQQLKEAVPESLRDELSVLTRDSQDPSDNVSVNIKNVQQSSQSGVVTIEAEVNVLQSLDPEDFYSMDIEDEENTDDIGSRLINVTTQEKIQELLSAKGLKTVDTSHNNDGIQIKVRSINQEPVSLPEISMRDETDTDEYKSSQYQTGDLTVGEVSQSSETEGDWFDQSTFFQKGIGKIDREEFFHGVLDPENSSETFQMNANRVMSVQTSGGDSGRGMTFITQQREIAEGMDERRLEGNVYWYEEWESENRHGNEVSVTGAGEEDLQTSDPELMQYAVSPNVLAKPRIGAPGGNTHVVYSEQKVVTHFDEGQYDEPPLYDDEL</sequence>
<dbReference type="GO" id="GO:0045104">
    <property type="term" value="P:intermediate filament cytoskeleton organization"/>
    <property type="evidence" value="ECO:0007669"/>
    <property type="project" value="InterPro"/>
</dbReference>
<keyword evidence="7" id="KW-1185">Reference proteome</keyword>
<reference evidence="6 7" key="1">
    <citation type="journal article" date="2018" name="Nat. Ecol. Evol.">
        <title>Shark genomes provide insights into elasmobranch evolution and the origin of vertebrates.</title>
        <authorList>
            <person name="Hara Y"/>
            <person name="Yamaguchi K"/>
            <person name="Onimaru K"/>
            <person name="Kadota M"/>
            <person name="Koyanagi M"/>
            <person name="Keeley SD"/>
            <person name="Tatsumi K"/>
            <person name="Tanaka K"/>
            <person name="Motone F"/>
            <person name="Kageyama Y"/>
            <person name="Nozu R"/>
            <person name="Adachi N"/>
            <person name="Nishimura O"/>
            <person name="Nakagawa R"/>
            <person name="Tanegashima C"/>
            <person name="Kiyatake I"/>
            <person name="Matsumoto R"/>
            <person name="Murakumo K"/>
            <person name="Nishida K"/>
            <person name="Terakita A"/>
            <person name="Kuratani S"/>
            <person name="Sato K"/>
            <person name="Hyodo S Kuraku.S."/>
        </authorList>
    </citation>
    <scope>NUCLEOTIDE SEQUENCE [LARGE SCALE GENOMIC DNA]</scope>
</reference>
<dbReference type="STRING" id="137246.A0A401RF16"/>
<evidence type="ECO:0000313" key="6">
    <source>
        <dbReference type="EMBL" id="GCC16686.1"/>
    </source>
</evidence>
<dbReference type="GO" id="GO:0019215">
    <property type="term" value="F:intermediate filament binding"/>
    <property type="evidence" value="ECO:0007669"/>
    <property type="project" value="TreeGrafter"/>
</dbReference>
<evidence type="ECO:0000259" key="5">
    <source>
        <dbReference type="PROSITE" id="PS51842"/>
    </source>
</evidence>
<dbReference type="AlphaFoldDB" id="A0A401RF16"/>
<dbReference type="SUPFAM" id="SSF64593">
    <property type="entry name" value="Intermediate filament protein, coiled coil region"/>
    <property type="match status" value="2"/>
</dbReference>
<dbReference type="Pfam" id="PF00038">
    <property type="entry name" value="Filament"/>
    <property type="match status" value="1"/>
</dbReference>
<evidence type="ECO:0000256" key="2">
    <source>
        <dbReference type="ARBA" id="ARBA00023054"/>
    </source>
</evidence>
<keyword evidence="1" id="KW-0403">Intermediate filament</keyword>
<dbReference type="GO" id="GO:0043034">
    <property type="term" value="C:costamere"/>
    <property type="evidence" value="ECO:0007669"/>
    <property type="project" value="TreeGrafter"/>
</dbReference>
<dbReference type="PROSITE" id="PS51842">
    <property type="entry name" value="IF_ROD_2"/>
    <property type="match status" value="1"/>
</dbReference>
<feature type="domain" description="IF rod" evidence="5">
    <location>
        <begin position="11"/>
        <end position="122"/>
    </location>
</feature>
<dbReference type="GO" id="GO:0005882">
    <property type="term" value="C:intermediate filament"/>
    <property type="evidence" value="ECO:0007669"/>
    <property type="project" value="UniProtKB-KW"/>
</dbReference>
<name>A0A401RF16_CHIPU</name>
<feature type="coiled-coil region" evidence="3">
    <location>
        <begin position="15"/>
        <end position="49"/>
    </location>
</feature>
<dbReference type="GO" id="GO:0008307">
    <property type="term" value="F:structural constituent of muscle"/>
    <property type="evidence" value="ECO:0007669"/>
    <property type="project" value="InterPro"/>
</dbReference>
<keyword evidence="2 3" id="KW-0175">Coiled coil</keyword>
<feature type="compositionally biased region" description="Basic and acidic residues" evidence="4">
    <location>
        <begin position="485"/>
        <end position="503"/>
    </location>
</feature>
<dbReference type="PANTHER" id="PTHR47136">
    <property type="entry name" value="SYNEMIN"/>
    <property type="match status" value="1"/>
</dbReference>
<dbReference type="GO" id="GO:0005200">
    <property type="term" value="F:structural constituent of cytoskeleton"/>
    <property type="evidence" value="ECO:0007669"/>
    <property type="project" value="InterPro"/>
</dbReference>
<feature type="region of interest" description="Disordered" evidence="4">
    <location>
        <begin position="483"/>
        <end position="537"/>
    </location>
</feature>
<evidence type="ECO:0000256" key="4">
    <source>
        <dbReference type="SAM" id="MobiDB-lite"/>
    </source>
</evidence>
<dbReference type="GO" id="GO:0031443">
    <property type="term" value="P:fast-twitch skeletal muscle fiber contraction"/>
    <property type="evidence" value="ECO:0007669"/>
    <property type="project" value="TreeGrafter"/>
</dbReference>
<dbReference type="PANTHER" id="PTHR47136:SF1">
    <property type="entry name" value="SYNEMIN"/>
    <property type="match status" value="1"/>
</dbReference>
<feature type="region of interest" description="Disordered" evidence="4">
    <location>
        <begin position="415"/>
        <end position="441"/>
    </location>
</feature>
<evidence type="ECO:0000256" key="3">
    <source>
        <dbReference type="SAM" id="Coils"/>
    </source>
</evidence>
<organism evidence="6 7">
    <name type="scientific">Chiloscyllium punctatum</name>
    <name type="common">Brownbanded bambooshark</name>
    <name type="synonym">Hemiscyllium punctatum</name>
    <dbReference type="NCBI Taxonomy" id="137246"/>
    <lineage>
        <taxon>Eukaryota</taxon>
        <taxon>Metazoa</taxon>
        <taxon>Chordata</taxon>
        <taxon>Craniata</taxon>
        <taxon>Vertebrata</taxon>
        <taxon>Chondrichthyes</taxon>
        <taxon>Elasmobranchii</taxon>
        <taxon>Galeomorphii</taxon>
        <taxon>Galeoidea</taxon>
        <taxon>Orectolobiformes</taxon>
        <taxon>Hemiscylliidae</taxon>
        <taxon>Chiloscyllium</taxon>
    </lineage>
</organism>